<dbReference type="InterPro" id="IPR028087">
    <property type="entry name" value="Tad_N"/>
</dbReference>
<dbReference type="CDD" id="cd00198">
    <property type="entry name" value="vWFA"/>
    <property type="match status" value="1"/>
</dbReference>
<feature type="transmembrane region" description="Helical" evidence="2">
    <location>
        <begin position="24"/>
        <end position="45"/>
    </location>
</feature>
<accession>A0A5C5ZL57</accession>
<keyword evidence="2" id="KW-1133">Transmembrane helix</keyword>
<evidence type="ECO:0000313" key="5">
    <source>
        <dbReference type="Proteomes" id="UP000315440"/>
    </source>
</evidence>
<dbReference type="RefSeq" id="WP_146399003.1">
    <property type="nucleotide sequence ID" value="NZ_SJPQ01000002.1"/>
</dbReference>
<dbReference type="InterPro" id="IPR036465">
    <property type="entry name" value="vWFA_dom_sf"/>
</dbReference>
<name>A0A5C5ZL57_9BACT</name>
<gene>
    <name evidence="4" type="ORF">Mal64_16490</name>
</gene>
<keyword evidence="5" id="KW-1185">Reference proteome</keyword>
<evidence type="ECO:0000256" key="2">
    <source>
        <dbReference type="SAM" id="Phobius"/>
    </source>
</evidence>
<feature type="region of interest" description="Disordered" evidence="1">
    <location>
        <begin position="272"/>
        <end position="298"/>
    </location>
</feature>
<dbReference type="Gene3D" id="3.40.50.410">
    <property type="entry name" value="von Willebrand factor, type A domain"/>
    <property type="match status" value="1"/>
</dbReference>
<sequence length="584" mass="63768">MSTIRLFAGRPTPLLGARADSRRGVIAVLGSLFMCALFAFLALSVDTGRMVLTQTEMQNAVDAAALAASQEISLGLGGEGSSFAAAEAAARTVAAEVAEANGVYVNADQDVFFGLRTYNANSDTWSTQWGVTPFNVVRVVARRDNKDDLEAEDGELPLSFGWAVGQESVGLAAEATAFIESRDLVLVLDFSGSMSDDVELRSMNKMGQSAIEDSLDLIWQQLRDSGATWPDHPGQEKFTDGFGRVDSEYGTYYNSSKTSKIMNYLNLNDRNSDGSPKYPFPQAGRYSDGTPRDRLSANSSEDHWEGYVNYVKNLSGAYNRRYGYRTLCDYLLQNNQMKWTNSEDMWRTSHYPFHAVKEGATLFLDYLQEMDFGDEVGLVSYGSYAVWEDSHYDGEVDIDISDDPITDNLAAINTIQRRHQAGHYDVYTGMGDGVLKGREMLVGEANDPDDLGHARNGARPTMIVMTDGQANRKKSGWSLPGSFKWSDWTDYNGDGSADYSSGDSYKQYAFWEATEAVKKGITIHTMAVGAGADTDLMEAIAFAGGGAFVHVPGGTSVHEMEEELLDAFGTMAAKLPAAQLVSGE</sequence>
<dbReference type="OrthoDB" id="226477at2"/>
<dbReference type="AlphaFoldDB" id="A0A5C5ZL57"/>
<feature type="domain" description="VWFA" evidence="3">
    <location>
        <begin position="341"/>
        <end position="568"/>
    </location>
</feature>
<dbReference type="Pfam" id="PF13400">
    <property type="entry name" value="Tad"/>
    <property type="match status" value="1"/>
</dbReference>
<evidence type="ECO:0000313" key="4">
    <source>
        <dbReference type="EMBL" id="TWT88172.1"/>
    </source>
</evidence>
<dbReference type="InterPro" id="IPR002035">
    <property type="entry name" value="VWF_A"/>
</dbReference>
<comment type="caution">
    <text evidence="4">The sequence shown here is derived from an EMBL/GenBank/DDBJ whole genome shotgun (WGS) entry which is preliminary data.</text>
</comment>
<proteinExistence type="predicted"/>
<dbReference type="PROSITE" id="PS50234">
    <property type="entry name" value="VWFA"/>
    <property type="match status" value="1"/>
</dbReference>
<evidence type="ECO:0000259" key="3">
    <source>
        <dbReference type="PROSITE" id="PS50234"/>
    </source>
</evidence>
<evidence type="ECO:0000256" key="1">
    <source>
        <dbReference type="SAM" id="MobiDB-lite"/>
    </source>
</evidence>
<dbReference type="SUPFAM" id="SSF53300">
    <property type="entry name" value="vWA-like"/>
    <property type="match status" value="1"/>
</dbReference>
<dbReference type="Proteomes" id="UP000315440">
    <property type="component" value="Unassembled WGS sequence"/>
</dbReference>
<reference evidence="4 5" key="1">
    <citation type="submission" date="2019-02" db="EMBL/GenBank/DDBJ databases">
        <title>Deep-cultivation of Planctomycetes and their phenomic and genomic characterization uncovers novel biology.</title>
        <authorList>
            <person name="Wiegand S."/>
            <person name="Jogler M."/>
            <person name="Boedeker C."/>
            <person name="Pinto D."/>
            <person name="Vollmers J."/>
            <person name="Rivas-Marin E."/>
            <person name="Kohn T."/>
            <person name="Peeters S.H."/>
            <person name="Heuer A."/>
            <person name="Rast P."/>
            <person name="Oberbeckmann S."/>
            <person name="Bunk B."/>
            <person name="Jeske O."/>
            <person name="Meyerdierks A."/>
            <person name="Storesund J.E."/>
            <person name="Kallscheuer N."/>
            <person name="Luecker S."/>
            <person name="Lage O.M."/>
            <person name="Pohl T."/>
            <person name="Merkel B.J."/>
            <person name="Hornburger P."/>
            <person name="Mueller R.-W."/>
            <person name="Bruemmer F."/>
            <person name="Labrenz M."/>
            <person name="Spormann A.M."/>
            <person name="Op Den Camp H."/>
            <person name="Overmann J."/>
            <person name="Amann R."/>
            <person name="Jetten M.S.M."/>
            <person name="Mascher T."/>
            <person name="Medema M.H."/>
            <person name="Devos D.P."/>
            <person name="Kaster A.-K."/>
            <person name="Ovreas L."/>
            <person name="Rohde M."/>
            <person name="Galperin M.Y."/>
            <person name="Jogler C."/>
        </authorList>
    </citation>
    <scope>NUCLEOTIDE SEQUENCE [LARGE SCALE GENOMIC DNA]</scope>
    <source>
        <strain evidence="4 5">Mal64</strain>
    </source>
</reference>
<keyword evidence="2" id="KW-0472">Membrane</keyword>
<keyword evidence="2" id="KW-0812">Transmembrane</keyword>
<dbReference type="EMBL" id="SJPQ01000002">
    <property type="protein sequence ID" value="TWT88172.1"/>
    <property type="molecule type" value="Genomic_DNA"/>
</dbReference>
<protein>
    <submittedName>
        <fullName evidence="4">von Willebrand factor type A domain protein</fullName>
    </submittedName>
</protein>
<organism evidence="4 5">
    <name type="scientific">Pseudobythopirellula maris</name>
    <dbReference type="NCBI Taxonomy" id="2527991"/>
    <lineage>
        <taxon>Bacteria</taxon>
        <taxon>Pseudomonadati</taxon>
        <taxon>Planctomycetota</taxon>
        <taxon>Planctomycetia</taxon>
        <taxon>Pirellulales</taxon>
        <taxon>Lacipirellulaceae</taxon>
        <taxon>Pseudobythopirellula</taxon>
    </lineage>
</organism>